<protein>
    <submittedName>
        <fullName evidence="1">Uncharacterized protein</fullName>
    </submittedName>
</protein>
<dbReference type="EMBL" id="KK107538">
    <property type="protein sequence ID" value="EZA49162.1"/>
    <property type="molecule type" value="Genomic_DNA"/>
</dbReference>
<evidence type="ECO:0000313" key="2">
    <source>
        <dbReference type="Proteomes" id="UP000053097"/>
    </source>
</evidence>
<keyword evidence="2" id="KW-1185">Reference proteome</keyword>
<accession>A0A026VZJ2</accession>
<gene>
    <name evidence="1" type="ORF">X777_12575</name>
</gene>
<evidence type="ECO:0000313" key="1">
    <source>
        <dbReference type="EMBL" id="EZA49162.1"/>
    </source>
</evidence>
<reference evidence="1 2" key="1">
    <citation type="journal article" date="2014" name="Curr. Biol.">
        <title>The genome of the clonal raider ant Cerapachys biroi.</title>
        <authorList>
            <person name="Oxley P.R."/>
            <person name="Ji L."/>
            <person name="Fetter-Pruneda I."/>
            <person name="McKenzie S.K."/>
            <person name="Li C."/>
            <person name="Hu H."/>
            <person name="Zhang G."/>
            <person name="Kronauer D.J."/>
        </authorList>
    </citation>
    <scope>NUCLEOTIDE SEQUENCE [LARGE SCALE GENOMIC DNA]</scope>
</reference>
<proteinExistence type="predicted"/>
<dbReference type="Proteomes" id="UP000053097">
    <property type="component" value="Unassembled WGS sequence"/>
</dbReference>
<organism evidence="1 2">
    <name type="scientific">Ooceraea biroi</name>
    <name type="common">Clonal raider ant</name>
    <name type="synonym">Cerapachys biroi</name>
    <dbReference type="NCBI Taxonomy" id="2015173"/>
    <lineage>
        <taxon>Eukaryota</taxon>
        <taxon>Metazoa</taxon>
        <taxon>Ecdysozoa</taxon>
        <taxon>Arthropoda</taxon>
        <taxon>Hexapoda</taxon>
        <taxon>Insecta</taxon>
        <taxon>Pterygota</taxon>
        <taxon>Neoptera</taxon>
        <taxon>Endopterygota</taxon>
        <taxon>Hymenoptera</taxon>
        <taxon>Apocrita</taxon>
        <taxon>Aculeata</taxon>
        <taxon>Formicoidea</taxon>
        <taxon>Formicidae</taxon>
        <taxon>Dorylinae</taxon>
        <taxon>Ooceraea</taxon>
    </lineage>
</organism>
<dbReference type="AlphaFoldDB" id="A0A026VZJ2"/>
<sequence>MEEGRVSRYDSCKDKARISNNKVGGADTRKLQSDTMTYSRSLRMQPADSIGNTIPHDKAPASRCVLHRFYLSSREKDLMDEKRRTASSGRMHVMT</sequence>
<name>A0A026VZJ2_OOCBI</name>